<evidence type="ECO:0000313" key="5">
    <source>
        <dbReference type="Proteomes" id="UP001596398"/>
    </source>
</evidence>
<feature type="domain" description="RCK C-terminal" evidence="3">
    <location>
        <begin position="458"/>
        <end position="543"/>
    </location>
</feature>
<dbReference type="Gene3D" id="1.10.287.70">
    <property type="match status" value="1"/>
</dbReference>
<keyword evidence="4" id="KW-0406">Ion transport</keyword>
<keyword evidence="1" id="KW-1133">Transmembrane helix</keyword>
<gene>
    <name evidence="4" type="ORF">ACFQJ4_00370</name>
</gene>
<dbReference type="Gene3D" id="3.40.50.720">
    <property type="entry name" value="NAD(P)-binding Rossmann-like Domain"/>
    <property type="match status" value="2"/>
</dbReference>
<dbReference type="PROSITE" id="PS51201">
    <property type="entry name" value="RCK_N"/>
    <property type="match status" value="2"/>
</dbReference>
<evidence type="ECO:0000256" key="1">
    <source>
        <dbReference type="SAM" id="Phobius"/>
    </source>
</evidence>
<feature type="transmembrane region" description="Helical" evidence="1">
    <location>
        <begin position="69"/>
        <end position="94"/>
    </location>
</feature>
<keyword evidence="5" id="KW-1185">Reference proteome</keyword>
<dbReference type="Pfam" id="PF02080">
    <property type="entry name" value="TrkA_C"/>
    <property type="match status" value="2"/>
</dbReference>
<reference evidence="4 5" key="1">
    <citation type="journal article" date="2019" name="Int. J. Syst. Evol. Microbiol.">
        <title>The Global Catalogue of Microorganisms (GCM) 10K type strain sequencing project: providing services to taxonomists for standard genome sequencing and annotation.</title>
        <authorList>
            <consortium name="The Broad Institute Genomics Platform"/>
            <consortium name="The Broad Institute Genome Sequencing Center for Infectious Disease"/>
            <person name="Wu L."/>
            <person name="Ma J."/>
        </authorList>
    </citation>
    <scope>NUCLEOTIDE SEQUENCE [LARGE SCALE GENOMIC DNA]</scope>
    <source>
        <strain evidence="4 5">DT85</strain>
    </source>
</reference>
<keyword evidence="1" id="KW-0472">Membrane</keyword>
<organism evidence="4 5">
    <name type="scientific">Halosegnis marinus</name>
    <dbReference type="NCBI Taxonomy" id="3034023"/>
    <lineage>
        <taxon>Archaea</taxon>
        <taxon>Methanobacteriati</taxon>
        <taxon>Methanobacteriota</taxon>
        <taxon>Stenosarchaea group</taxon>
        <taxon>Halobacteria</taxon>
        <taxon>Halobacteriales</taxon>
        <taxon>Natronomonadaceae</taxon>
        <taxon>Halosegnis</taxon>
    </lineage>
</organism>
<dbReference type="InterPro" id="IPR036721">
    <property type="entry name" value="RCK_C_sf"/>
</dbReference>
<comment type="caution">
    <text evidence="4">The sequence shown here is derived from an EMBL/GenBank/DDBJ whole genome shotgun (WGS) entry which is preliminary data.</text>
</comment>
<dbReference type="PANTHER" id="PTHR43833:SF9">
    <property type="entry name" value="POTASSIUM CHANNEL PROTEIN YUGO-RELATED"/>
    <property type="match status" value="1"/>
</dbReference>
<evidence type="ECO:0000259" key="3">
    <source>
        <dbReference type="PROSITE" id="PS51202"/>
    </source>
</evidence>
<feature type="domain" description="RCK N-terminal" evidence="2">
    <location>
        <begin position="110"/>
        <end position="226"/>
    </location>
</feature>
<name>A0ABD5ZJL5_9EURY</name>
<dbReference type="AlphaFoldDB" id="A0ABD5ZJL5"/>
<dbReference type="InterPro" id="IPR006037">
    <property type="entry name" value="RCK_C"/>
</dbReference>
<dbReference type="SUPFAM" id="SSF81324">
    <property type="entry name" value="Voltage-gated potassium channels"/>
    <property type="match status" value="1"/>
</dbReference>
<dbReference type="SUPFAM" id="SSF51735">
    <property type="entry name" value="NAD(P)-binding Rossmann-fold domains"/>
    <property type="match status" value="2"/>
</dbReference>
<evidence type="ECO:0000259" key="2">
    <source>
        <dbReference type="PROSITE" id="PS51201"/>
    </source>
</evidence>
<dbReference type="RefSeq" id="WP_276234757.1">
    <property type="nucleotide sequence ID" value="NZ_CP119802.1"/>
</dbReference>
<accession>A0ABD5ZJL5</accession>
<dbReference type="PANTHER" id="PTHR43833">
    <property type="entry name" value="POTASSIUM CHANNEL PROTEIN 2-RELATED-RELATED"/>
    <property type="match status" value="1"/>
</dbReference>
<dbReference type="InterPro" id="IPR050721">
    <property type="entry name" value="Trk_Ktr_HKT_K-transport"/>
</dbReference>
<keyword evidence="4" id="KW-0407">Ion channel</keyword>
<feature type="domain" description="RCK C-terminal" evidence="3">
    <location>
        <begin position="245"/>
        <end position="331"/>
    </location>
</feature>
<dbReference type="SUPFAM" id="SSF116726">
    <property type="entry name" value="TrkA C-terminal domain-like"/>
    <property type="match status" value="2"/>
</dbReference>
<keyword evidence="4" id="KW-0813">Transport</keyword>
<feature type="domain" description="RCK N-terminal" evidence="2">
    <location>
        <begin position="338"/>
        <end position="446"/>
    </location>
</feature>
<protein>
    <submittedName>
        <fullName evidence="4">Potassium channel family protein</fullName>
    </submittedName>
</protein>
<sequence length="543" mass="58160">MNTWLRRTALYSVGLVGVMVAYALAYDYGMTAFETEPVTRLHSLQVVVETFTTTGYGSDSPWLSPEMNVLVILMDLTGVVLIFLALPVFVFPLLQDALSTTVPTSVEELSDHVVICGYNARTDTLIDEMSSWDVEYVVVEPNRARATDLYEDGYSVILADPDSIEGLEAARVADARAVVADLSDEVDTSIVLTAKEIAEDVRVVSVVEEPDRATYHELAGADEVLSPRSLLGESLARKVTTAVSTELGDAIELGEDFDVVELPVRRGSDLVGTTLAESGLRERAGVNVIGAWFEGEFESPPDPNAVLDGGTVLLVTGRESQLERLKELTLGDVRTFGTGKTVVVGYGEVGRRVTDALDSDGLPNTVVDRRDAEGVDVVGDATDPGTLERADLSDANSVVLALPDDTTAEFATLVVRDLAPTVEVIARAEETEAVKKMYRAGADYVLSLAAITGRMAASAVLEDEDVLSLDSQVDVVRTRAPKLAGKTLAEADVRARTGCTVVAVERDGEVVTDLGPEFRIRRGDGVIVAGTDEGVNRFTELLG</sequence>
<evidence type="ECO:0000313" key="4">
    <source>
        <dbReference type="EMBL" id="MFC7233761.1"/>
    </source>
</evidence>
<dbReference type="PROSITE" id="PS51202">
    <property type="entry name" value="RCK_C"/>
    <property type="match status" value="2"/>
</dbReference>
<keyword evidence="1" id="KW-0812">Transmembrane</keyword>
<dbReference type="Proteomes" id="UP001596398">
    <property type="component" value="Unassembled WGS sequence"/>
</dbReference>
<proteinExistence type="predicted"/>
<dbReference type="GO" id="GO:0034220">
    <property type="term" value="P:monoatomic ion transmembrane transport"/>
    <property type="evidence" value="ECO:0007669"/>
    <property type="project" value="UniProtKB-KW"/>
</dbReference>
<dbReference type="EMBL" id="JBHTAP010000001">
    <property type="protein sequence ID" value="MFC7233761.1"/>
    <property type="molecule type" value="Genomic_DNA"/>
</dbReference>
<dbReference type="GeneID" id="79265419"/>
<dbReference type="Pfam" id="PF02254">
    <property type="entry name" value="TrkA_N"/>
    <property type="match status" value="2"/>
</dbReference>
<dbReference type="InterPro" id="IPR036291">
    <property type="entry name" value="NAD(P)-bd_dom_sf"/>
</dbReference>
<dbReference type="InterPro" id="IPR003148">
    <property type="entry name" value="RCK_N"/>
</dbReference>
<dbReference type="Gene3D" id="3.30.70.1450">
    <property type="entry name" value="Regulator of K+ conductance, C-terminal domain"/>
    <property type="match status" value="2"/>
</dbReference>